<comment type="subcellular location">
    <subcellularLocation>
        <location evidence="1 8">Cell outer membrane</location>
        <topology evidence="1 8">Multi-pass membrane protein</topology>
    </subcellularLocation>
</comment>
<keyword evidence="3 8" id="KW-1134">Transmembrane beta strand</keyword>
<keyword evidence="6 8" id="KW-0472">Membrane</keyword>
<dbReference type="InterPro" id="IPR023997">
    <property type="entry name" value="TonB-dep_OMP_SusC/RagA_CS"/>
</dbReference>
<dbReference type="SUPFAM" id="SSF49464">
    <property type="entry name" value="Carboxypeptidase regulatory domain-like"/>
    <property type="match status" value="1"/>
</dbReference>
<name>A0A511NE20_9FLAO</name>
<dbReference type="EMBL" id="BJXC01000003">
    <property type="protein sequence ID" value="GEM50857.1"/>
    <property type="molecule type" value="Genomic_DNA"/>
</dbReference>
<dbReference type="Gene3D" id="2.40.170.20">
    <property type="entry name" value="TonB-dependent receptor, beta-barrel domain"/>
    <property type="match status" value="1"/>
</dbReference>
<feature type="domain" description="TonB-dependent receptor plug" evidence="12">
    <location>
        <begin position="109"/>
        <end position="216"/>
    </location>
</feature>
<dbReference type="Gene3D" id="2.170.130.10">
    <property type="entry name" value="TonB-dependent receptor, plug domain"/>
    <property type="match status" value="1"/>
</dbReference>
<dbReference type="InterPro" id="IPR008969">
    <property type="entry name" value="CarboxyPept-like_regulatory"/>
</dbReference>
<dbReference type="GO" id="GO:0009279">
    <property type="term" value="C:cell outer membrane"/>
    <property type="evidence" value="ECO:0007669"/>
    <property type="project" value="UniProtKB-SubCell"/>
</dbReference>
<evidence type="ECO:0000256" key="8">
    <source>
        <dbReference type="PROSITE-ProRule" id="PRU01360"/>
    </source>
</evidence>
<keyword evidence="4 8" id="KW-0812">Transmembrane</keyword>
<keyword evidence="14" id="KW-1185">Reference proteome</keyword>
<evidence type="ECO:0000256" key="5">
    <source>
        <dbReference type="ARBA" id="ARBA00023077"/>
    </source>
</evidence>
<organism evidence="13 14">
    <name type="scientific">Empedobacter brevis NBRC 14943 = ATCC 43319</name>
    <dbReference type="NCBI Taxonomy" id="1218108"/>
    <lineage>
        <taxon>Bacteria</taxon>
        <taxon>Pseudomonadati</taxon>
        <taxon>Bacteroidota</taxon>
        <taxon>Flavobacteriia</taxon>
        <taxon>Flavobacteriales</taxon>
        <taxon>Weeksellaceae</taxon>
        <taxon>Empedobacter</taxon>
    </lineage>
</organism>
<dbReference type="InterPro" id="IPR000531">
    <property type="entry name" value="Beta-barrel_TonB"/>
</dbReference>
<dbReference type="Pfam" id="PF00593">
    <property type="entry name" value="TonB_dep_Rec_b-barrel"/>
    <property type="match status" value="1"/>
</dbReference>
<dbReference type="STRING" id="1218108.GCA_000382425_01180"/>
<dbReference type="Pfam" id="PF07715">
    <property type="entry name" value="Plug"/>
    <property type="match status" value="1"/>
</dbReference>
<evidence type="ECO:0000256" key="7">
    <source>
        <dbReference type="ARBA" id="ARBA00023237"/>
    </source>
</evidence>
<dbReference type="AlphaFoldDB" id="A0A511NE20"/>
<dbReference type="InterPro" id="IPR036942">
    <property type="entry name" value="Beta-barrel_TonB_sf"/>
</dbReference>
<gene>
    <name evidence="13" type="ORF">EB1_06470</name>
</gene>
<dbReference type="OrthoDB" id="9768177at2"/>
<evidence type="ECO:0000256" key="10">
    <source>
        <dbReference type="SAM" id="SignalP"/>
    </source>
</evidence>
<evidence type="ECO:0000313" key="13">
    <source>
        <dbReference type="EMBL" id="GEM50857.1"/>
    </source>
</evidence>
<keyword evidence="7 8" id="KW-0998">Cell outer membrane</keyword>
<accession>A0A511NE20</accession>
<dbReference type="RefSeq" id="WP_019974689.1">
    <property type="nucleotide sequence ID" value="NZ_BJXC01000003.1"/>
</dbReference>
<keyword evidence="10" id="KW-0732">Signal</keyword>
<dbReference type="PROSITE" id="PS52016">
    <property type="entry name" value="TONB_DEPENDENT_REC_3"/>
    <property type="match status" value="1"/>
</dbReference>
<dbReference type="Proteomes" id="UP000321245">
    <property type="component" value="Unassembled WGS sequence"/>
</dbReference>
<reference evidence="13 14" key="1">
    <citation type="submission" date="2019-07" db="EMBL/GenBank/DDBJ databases">
        <title>Whole genome shotgun sequence of Empedobacter brevis NBRC 14943.</title>
        <authorList>
            <person name="Hosoyama A."/>
            <person name="Uohara A."/>
            <person name="Ohji S."/>
            <person name="Ichikawa N."/>
        </authorList>
    </citation>
    <scope>NUCLEOTIDE SEQUENCE [LARGE SCALE GENOMIC DNA]</scope>
    <source>
        <strain evidence="13 14">NBRC 14943</strain>
    </source>
</reference>
<evidence type="ECO:0000256" key="6">
    <source>
        <dbReference type="ARBA" id="ARBA00023136"/>
    </source>
</evidence>
<sequence length="1044" mass="114959">MRKKITSLSLLAFLGLSTAVLAQTKGTVNDANGFPESDVEVTVKGTDKVVYTDENGNFNIDAKVGDVLVIDGKEFTVTSNDLGSLKLTNSSEVALEETVITVAYGSQKKETVVGSNAVIKSEAFEDRSLSNVVKALDGAAPGVLVSTGSGQPGSGINVQIRGMSSYNLSNSPLYIVDGAIYTGDPSDLNPNDIASLNILKDAASTSLYGSSAANGVVMITTKKGSKSKKGTFNFTANTGVVTRSIPQYDRVNADQYYVAAWESMRNGRLVSNPSGGLQGANTYATNNLIANLQNNIYNVPNNQVVIDGKLNPLAQKLYNDFDWDKYLNRVGSTENYNLSFSDATDRSTFYASFGYNKEEGYVIKSDFERYTARVSGDSQVTDWLKLGMNLNANLTKSNQADDGGGASLINPFYTSRIMGPIYSPFLYDSEGKRVYDELGNAVYDGIDSRGRGAQASGGRNVIEEILLNNQVQNTNTINSRGFAEFKLAKGLTFTTNLSYDVRNFSFRNYRNKYIGDAAGEGGLSEESRRTQSITFNQLLNYTKSFGQHNFDVLVGHESFERQIDYSYRYKTKEVIEGIYEFNNFLKNRSNISYNLPLTKESYFARLNYDFAGKYILSGSIRQDQSSRFDPSNNKGVFWSAGAGWNINKENFLKDSNVVNLLRLRGSYGEVGNDGGIGANPGYFADLTMYNLGDYFNADEPGVYLMQTGNKNLTWETNAQLDAGIEFGLFKNRISGSVEYFRRETKNMIFPKPLPGSAGDPGNSVFENIGTMRNTGWEFGLNFGIVRSEDFTWNLGVTATTFKNEVVKMPEGQEALINGSKRIAKGHSLYDFWLREWYGVDPTDGAGLFVQDPTKADTSATRVIDGKKYTTNQNNANYAYVGSALPDLYGSINNEFKYKNLSLTTLFTYQIGGKVYDSNYATLMTSYPQGQALHKDILNAWKNPGDITDVPVLSSQNYTAVAAASSRFLEKADYFMLKNATLGYTFNKKEIESLGLTNLKLFISGENLFAVTAKKGLEPVQSFNGTTTYRYTPSRIVSFGVNLSF</sequence>
<dbReference type="SUPFAM" id="SSF56935">
    <property type="entry name" value="Porins"/>
    <property type="match status" value="1"/>
</dbReference>
<dbReference type="InterPro" id="IPR039426">
    <property type="entry name" value="TonB-dep_rcpt-like"/>
</dbReference>
<feature type="chain" id="PRO_5022205184" evidence="10">
    <location>
        <begin position="23"/>
        <end position="1044"/>
    </location>
</feature>
<keyword evidence="2 8" id="KW-0813">Transport</keyword>
<feature type="signal peptide" evidence="10">
    <location>
        <begin position="1"/>
        <end position="22"/>
    </location>
</feature>
<keyword evidence="5 9" id="KW-0798">TonB box</keyword>
<evidence type="ECO:0000256" key="1">
    <source>
        <dbReference type="ARBA" id="ARBA00004571"/>
    </source>
</evidence>
<evidence type="ECO:0000259" key="12">
    <source>
        <dbReference type="Pfam" id="PF07715"/>
    </source>
</evidence>
<dbReference type="NCBIfam" id="TIGR04057">
    <property type="entry name" value="SusC_RagA_signa"/>
    <property type="match status" value="1"/>
</dbReference>
<evidence type="ECO:0000313" key="14">
    <source>
        <dbReference type="Proteomes" id="UP000321245"/>
    </source>
</evidence>
<dbReference type="InterPro" id="IPR023996">
    <property type="entry name" value="TonB-dep_OMP_SusC/RagA"/>
</dbReference>
<protein>
    <submittedName>
        <fullName evidence="13">SusC/RagA family TonB-linked outer membrane protein</fullName>
    </submittedName>
</protein>
<evidence type="ECO:0000256" key="9">
    <source>
        <dbReference type="RuleBase" id="RU003357"/>
    </source>
</evidence>
<dbReference type="InterPro" id="IPR012910">
    <property type="entry name" value="Plug_dom"/>
</dbReference>
<evidence type="ECO:0000256" key="4">
    <source>
        <dbReference type="ARBA" id="ARBA00022692"/>
    </source>
</evidence>
<proteinExistence type="inferred from homology"/>
<feature type="domain" description="TonB-dependent receptor-like beta-barrel" evidence="11">
    <location>
        <begin position="449"/>
        <end position="902"/>
    </location>
</feature>
<evidence type="ECO:0000259" key="11">
    <source>
        <dbReference type="Pfam" id="PF00593"/>
    </source>
</evidence>
<evidence type="ECO:0000256" key="2">
    <source>
        <dbReference type="ARBA" id="ARBA00022448"/>
    </source>
</evidence>
<evidence type="ECO:0000256" key="3">
    <source>
        <dbReference type="ARBA" id="ARBA00022452"/>
    </source>
</evidence>
<dbReference type="NCBIfam" id="TIGR04056">
    <property type="entry name" value="OMP_RagA_SusC"/>
    <property type="match status" value="1"/>
</dbReference>
<comment type="caution">
    <text evidence="13">The sequence shown here is derived from an EMBL/GenBank/DDBJ whole genome shotgun (WGS) entry which is preliminary data.</text>
</comment>
<comment type="similarity">
    <text evidence="8 9">Belongs to the TonB-dependent receptor family.</text>
</comment>
<dbReference type="GeneID" id="84649396"/>
<dbReference type="InterPro" id="IPR037066">
    <property type="entry name" value="Plug_dom_sf"/>
</dbReference>